<feature type="non-terminal residue" evidence="2">
    <location>
        <position position="74"/>
    </location>
</feature>
<proteinExistence type="predicted"/>
<evidence type="ECO:0000313" key="3">
    <source>
        <dbReference type="Proteomes" id="UP000257559"/>
    </source>
</evidence>
<dbReference type="KEGG" id="medw:NCTC10132_00449"/>
<keyword evidence="1" id="KW-0472">Membrane</keyword>
<keyword evidence="3" id="KW-1185">Reference proteome</keyword>
<dbReference type="EMBL" id="LS991951">
    <property type="protein sequence ID" value="SYV97090.1"/>
    <property type="molecule type" value="Genomic_DNA"/>
</dbReference>
<accession>A0A3B0PMU5</accession>
<dbReference type="Proteomes" id="UP000257559">
    <property type="component" value="Chromosome"/>
</dbReference>
<reference evidence="3" key="1">
    <citation type="submission" date="2018-06" db="EMBL/GenBank/DDBJ databases">
        <authorList>
            <consortium name="Pathogen Informatics"/>
        </authorList>
    </citation>
    <scope>NUCLEOTIDE SEQUENCE [LARGE SCALE GENOMIC DNA]</scope>
    <source>
        <strain evidence="3">NCTC10132</strain>
    </source>
</reference>
<keyword evidence="1" id="KW-0812">Transmembrane</keyword>
<protein>
    <submittedName>
        <fullName evidence="2">Uncharacterized protein</fullName>
    </submittedName>
</protein>
<sequence>MLLIILIFSFVPEFSIYLSLRELLGKMKLLNSLTPLSLVTNSLFSYFFIYNLLLSYKKTEQKYDKLIKNDNLKW</sequence>
<evidence type="ECO:0000256" key="1">
    <source>
        <dbReference type="SAM" id="Phobius"/>
    </source>
</evidence>
<gene>
    <name evidence="2" type="ORF">NCTC10132_00449</name>
</gene>
<dbReference type="AlphaFoldDB" id="A0A3B0PMU5"/>
<name>A0A3B0PMU5_9BACT</name>
<feature type="transmembrane region" description="Helical" evidence="1">
    <location>
        <begin position="39"/>
        <end position="56"/>
    </location>
</feature>
<organism evidence="2 3">
    <name type="scientific">Mycoplasmopsis edwardii</name>
    <dbReference type="NCBI Taxonomy" id="53558"/>
    <lineage>
        <taxon>Bacteria</taxon>
        <taxon>Bacillati</taxon>
        <taxon>Mycoplasmatota</taxon>
        <taxon>Mycoplasmoidales</taxon>
        <taxon>Metamycoplasmataceae</taxon>
        <taxon>Mycoplasmopsis</taxon>
    </lineage>
</organism>
<evidence type="ECO:0000313" key="2">
    <source>
        <dbReference type="EMBL" id="SYV97090.1"/>
    </source>
</evidence>
<keyword evidence="1" id="KW-1133">Transmembrane helix</keyword>